<name>A0A8T0C1L8_9GAMM</name>
<dbReference type="Proteomes" id="UP000016480">
    <property type="component" value="Unassembled WGS sequence"/>
</dbReference>
<sequence length="39" mass="4397">MEIWSPVSGLLYFSVDIHKYSPQTSLVLKTDDTLLKLSA</sequence>
<evidence type="ECO:0000313" key="2">
    <source>
        <dbReference type="Proteomes" id="UP000016480"/>
    </source>
</evidence>
<comment type="caution">
    <text evidence="1">The sequence shown here is derived from an EMBL/GenBank/DDBJ whole genome shotgun (WGS) entry which is preliminary data.</text>
</comment>
<evidence type="ECO:0000313" key="1">
    <source>
        <dbReference type="EMBL" id="KAF7781779.1"/>
    </source>
</evidence>
<dbReference type="AlphaFoldDB" id="A0A8T0C1L8"/>
<organism evidence="1 2">
    <name type="scientific">Pseudoalteromonas rubra</name>
    <dbReference type="NCBI Taxonomy" id="43658"/>
    <lineage>
        <taxon>Bacteria</taxon>
        <taxon>Pseudomonadati</taxon>
        <taxon>Pseudomonadota</taxon>
        <taxon>Gammaproteobacteria</taxon>
        <taxon>Alteromonadales</taxon>
        <taxon>Pseudoalteromonadaceae</taxon>
        <taxon>Pseudoalteromonas</taxon>
    </lineage>
</organism>
<protein>
    <submittedName>
        <fullName evidence="1">Uncharacterized protein</fullName>
    </submittedName>
</protein>
<proteinExistence type="predicted"/>
<accession>A0A8T0C1L8</accession>
<reference evidence="1 2" key="1">
    <citation type="journal article" date="2012" name="J. Bacteriol.">
        <title>Genome sequence of the cycloprodigiosin-producing bacterial strain Pseudoalteromonas rubra ATCC 29570(T).</title>
        <authorList>
            <person name="Xie B.B."/>
            <person name="Shu Y.L."/>
            <person name="Qin Q.L."/>
            <person name="Rong J.C."/>
            <person name="Zhang X.Y."/>
            <person name="Chen X.L."/>
            <person name="Zhou B.C."/>
            <person name="Zhang Y.Z."/>
        </authorList>
    </citation>
    <scope>NUCLEOTIDE SEQUENCE [LARGE SCALE GENOMIC DNA]</scope>
    <source>
        <strain evidence="1 2">DSM 6842</strain>
    </source>
</reference>
<dbReference type="EMBL" id="AHCD03000044">
    <property type="protein sequence ID" value="KAF7781779.1"/>
    <property type="molecule type" value="Genomic_DNA"/>
</dbReference>
<gene>
    <name evidence="1" type="ORF">PRUB_b1108</name>
</gene>